<name>A0A158I4H8_CABSO</name>
<evidence type="ECO:0000313" key="2">
    <source>
        <dbReference type="EMBL" id="SAL51159.1"/>
    </source>
</evidence>
<dbReference type="AlphaFoldDB" id="A0A158I4H8"/>
<evidence type="ECO:0000259" key="1">
    <source>
        <dbReference type="Pfam" id="PF01370"/>
    </source>
</evidence>
<protein>
    <submittedName>
        <fullName evidence="2">NAD dependent epimerase/dehydratase family protein</fullName>
    </submittedName>
</protein>
<dbReference type="Pfam" id="PF01370">
    <property type="entry name" value="Epimerase"/>
    <property type="match status" value="1"/>
</dbReference>
<dbReference type="EMBL" id="FCOC02000025">
    <property type="protein sequence ID" value="SAL51159.1"/>
    <property type="molecule type" value="Genomic_DNA"/>
</dbReference>
<evidence type="ECO:0000313" key="3">
    <source>
        <dbReference type="Proteomes" id="UP000054893"/>
    </source>
</evidence>
<proteinExistence type="predicted"/>
<organism evidence="2 3">
    <name type="scientific">Caballeronia sordidicola</name>
    <name type="common">Burkholderia sordidicola</name>
    <dbReference type="NCBI Taxonomy" id="196367"/>
    <lineage>
        <taxon>Bacteria</taxon>
        <taxon>Pseudomonadati</taxon>
        <taxon>Pseudomonadota</taxon>
        <taxon>Betaproteobacteria</taxon>
        <taxon>Burkholderiales</taxon>
        <taxon>Burkholderiaceae</taxon>
        <taxon>Caballeronia</taxon>
    </lineage>
</organism>
<reference evidence="2 3" key="1">
    <citation type="submission" date="2016-01" db="EMBL/GenBank/DDBJ databases">
        <authorList>
            <person name="Oliw E.H."/>
        </authorList>
    </citation>
    <scope>NUCLEOTIDE SEQUENCE [LARGE SCALE GENOMIC DNA]</scope>
    <source>
        <strain evidence="2">LMG 22029</strain>
    </source>
</reference>
<feature type="domain" description="NAD-dependent epimerase/dehydratase" evidence="1">
    <location>
        <begin position="3"/>
        <end position="227"/>
    </location>
</feature>
<dbReference type="Gene3D" id="3.40.50.720">
    <property type="entry name" value="NAD(P)-binding Rossmann-like Domain"/>
    <property type="match status" value="1"/>
</dbReference>
<gene>
    <name evidence="2" type="ORF">AWB64_05447</name>
</gene>
<dbReference type="Proteomes" id="UP000054893">
    <property type="component" value="Unassembled WGS sequence"/>
</dbReference>
<dbReference type="InterPro" id="IPR036291">
    <property type="entry name" value="NAD(P)-bd_dom_sf"/>
</dbReference>
<dbReference type="InterPro" id="IPR001509">
    <property type="entry name" value="Epimerase_deHydtase"/>
</dbReference>
<accession>A0A158I4H8</accession>
<dbReference type="SUPFAM" id="SSF51735">
    <property type="entry name" value="NAD(P)-binding Rossmann-fold domains"/>
    <property type="match status" value="1"/>
</dbReference>
<dbReference type="OrthoDB" id="2565354at2"/>
<sequence>MRIAILGATSQLGKDLTLSFMTGADELVLFARRPGAVTQWLESIGAPGRYQVADFDRFDQHDRFNAVINFVGVGDPAQAAAMGASIFDITLKFDELALTYVRAHPECRYIFFSSGAAYCSRFDQPVDASTRSLVAINQLRPEDWYSIAKLHAECRHRSLPELPIVDIRVFNYFSRTQDMTARFFITDTVRAIQSGKTLATSAENITRDYLGPDDFYQLVQRILNAQPANDVVDCYTKAPVEKLTLLSELQQRFGLKYRVTTDPAVINATGAKMHYYSTNRKAEAFGYTPTKNSLDNVLDELALVFSTGNGR</sequence>
<dbReference type="RefSeq" id="WP_060858431.1">
    <property type="nucleotide sequence ID" value="NZ_FCOC02000025.1"/>
</dbReference>